<name>A0ABV4SWJ5_9ACTN</name>
<dbReference type="SMART" id="SM00450">
    <property type="entry name" value="RHOD"/>
    <property type="match status" value="1"/>
</dbReference>
<dbReference type="PROSITE" id="PS50206">
    <property type="entry name" value="RHODANESE_3"/>
    <property type="match status" value="1"/>
</dbReference>
<dbReference type="Proteomes" id="UP001571476">
    <property type="component" value="Unassembled WGS sequence"/>
</dbReference>
<dbReference type="Gene3D" id="3.40.250.10">
    <property type="entry name" value="Rhodanese-like domain"/>
    <property type="match status" value="1"/>
</dbReference>
<dbReference type="EMBL" id="JBGOSP010000045">
    <property type="protein sequence ID" value="MFA3842844.1"/>
    <property type="molecule type" value="Genomic_DNA"/>
</dbReference>
<evidence type="ECO:0000313" key="2">
    <source>
        <dbReference type="EMBL" id="MFA3842844.1"/>
    </source>
</evidence>
<keyword evidence="3" id="KW-1185">Reference proteome</keyword>
<evidence type="ECO:0000313" key="3">
    <source>
        <dbReference type="Proteomes" id="UP001571476"/>
    </source>
</evidence>
<reference evidence="2 3" key="1">
    <citation type="submission" date="2024-08" db="EMBL/GenBank/DDBJ databases">
        <title>Genome sequence of Streptomyces aureus CACIA-1.46HGO.</title>
        <authorList>
            <person name="Evangelista-Martinez Z."/>
        </authorList>
    </citation>
    <scope>NUCLEOTIDE SEQUENCE [LARGE SCALE GENOMIC DNA]</scope>
    <source>
        <strain evidence="2 3">CACIA-1.46HGO</strain>
    </source>
</reference>
<dbReference type="RefSeq" id="WP_372566751.1">
    <property type="nucleotide sequence ID" value="NZ_JBGOSP010000045.1"/>
</dbReference>
<proteinExistence type="predicted"/>
<dbReference type="InterPro" id="IPR036873">
    <property type="entry name" value="Rhodanese-like_dom_sf"/>
</dbReference>
<dbReference type="InterPro" id="IPR001763">
    <property type="entry name" value="Rhodanese-like_dom"/>
</dbReference>
<evidence type="ECO:0000259" key="1">
    <source>
        <dbReference type="PROSITE" id="PS50206"/>
    </source>
</evidence>
<sequence>MTAGVSDVSGSRIERPEGIDELLDRVRLGLDRVEADEAYTAATAGDALLVDIRYAALRERDGLIPGALVVERNELEWRLDPQGSHRAAEATSHDLRVVVVCNEGYASSLAAISLRQLGLHRATDLVGGFQAWKAAGLPVAG</sequence>
<gene>
    <name evidence="2" type="ORF">ACEG43_43020</name>
</gene>
<comment type="caution">
    <text evidence="2">The sequence shown here is derived from an EMBL/GenBank/DDBJ whole genome shotgun (WGS) entry which is preliminary data.</text>
</comment>
<feature type="domain" description="Rhodanese" evidence="1">
    <location>
        <begin position="43"/>
        <end position="141"/>
    </location>
</feature>
<organism evidence="2 3">
    <name type="scientific">Streptomyces aureus</name>
    <dbReference type="NCBI Taxonomy" id="193461"/>
    <lineage>
        <taxon>Bacteria</taxon>
        <taxon>Bacillati</taxon>
        <taxon>Actinomycetota</taxon>
        <taxon>Actinomycetes</taxon>
        <taxon>Kitasatosporales</taxon>
        <taxon>Streptomycetaceae</taxon>
        <taxon>Streptomyces</taxon>
    </lineage>
</organism>
<dbReference type="SUPFAM" id="SSF52821">
    <property type="entry name" value="Rhodanese/Cell cycle control phosphatase"/>
    <property type="match status" value="1"/>
</dbReference>
<dbReference type="Pfam" id="PF00581">
    <property type="entry name" value="Rhodanese"/>
    <property type="match status" value="1"/>
</dbReference>
<protein>
    <submittedName>
        <fullName evidence="2">Rhodanese-like domain-containing protein</fullName>
    </submittedName>
</protein>
<accession>A0ABV4SWJ5</accession>